<gene>
    <name evidence="1" type="ORF">ACFOHL_12750</name>
</gene>
<evidence type="ECO:0000313" key="1">
    <source>
        <dbReference type="EMBL" id="MFC3122491.1"/>
    </source>
</evidence>
<dbReference type="EMBL" id="JBHRSW010000023">
    <property type="protein sequence ID" value="MFC3122491.1"/>
    <property type="molecule type" value="Genomic_DNA"/>
</dbReference>
<reference evidence="2" key="1">
    <citation type="journal article" date="2019" name="Int. J. Syst. Evol. Microbiol.">
        <title>The Global Catalogue of Microorganisms (GCM) 10K type strain sequencing project: providing services to taxonomists for standard genome sequencing and annotation.</title>
        <authorList>
            <consortium name="The Broad Institute Genomics Platform"/>
            <consortium name="The Broad Institute Genome Sequencing Center for Infectious Disease"/>
            <person name="Wu L."/>
            <person name="Ma J."/>
        </authorList>
    </citation>
    <scope>NUCLEOTIDE SEQUENCE [LARGE SCALE GENOMIC DNA]</scope>
    <source>
        <strain evidence="2">KCTC 52473</strain>
    </source>
</reference>
<accession>A0ABV7FSP9</accession>
<evidence type="ECO:0000313" key="2">
    <source>
        <dbReference type="Proteomes" id="UP001595478"/>
    </source>
</evidence>
<proteinExistence type="predicted"/>
<protein>
    <recommendedName>
        <fullName evidence="3">DUF4177 domain-containing protein</fullName>
    </recommendedName>
</protein>
<comment type="caution">
    <text evidence="1">The sequence shown here is derived from an EMBL/GenBank/DDBJ whole genome shotgun (WGS) entry which is preliminary data.</text>
</comment>
<keyword evidence="2" id="KW-1185">Reference proteome</keyword>
<name>A0ABV7FSP9_9ALTE</name>
<dbReference type="Proteomes" id="UP001595478">
    <property type="component" value="Unassembled WGS sequence"/>
</dbReference>
<sequence>MGILTVLKRKYIAYKFSSGKLNIIQYIESGQLSEIMSSHVEEGWELSSDYRMFDESFKTWSGKLRKGSISLEVSWEQGSLGEIVGPERVIQPMARKFKLVALKHPRWDA</sequence>
<organism evidence="1 2">
    <name type="scientific">Agaribacter flavus</name>
    <dbReference type="NCBI Taxonomy" id="1902781"/>
    <lineage>
        <taxon>Bacteria</taxon>
        <taxon>Pseudomonadati</taxon>
        <taxon>Pseudomonadota</taxon>
        <taxon>Gammaproteobacteria</taxon>
        <taxon>Alteromonadales</taxon>
        <taxon>Alteromonadaceae</taxon>
        <taxon>Agaribacter</taxon>
    </lineage>
</organism>
<dbReference type="RefSeq" id="WP_376920624.1">
    <property type="nucleotide sequence ID" value="NZ_JBHRSW010000023.1"/>
</dbReference>
<evidence type="ECO:0008006" key="3">
    <source>
        <dbReference type="Google" id="ProtNLM"/>
    </source>
</evidence>